<feature type="binding site" evidence="3">
    <location>
        <position position="51"/>
    </location>
    <ligand>
        <name>Zn(2+)</name>
        <dbReference type="ChEBI" id="CHEBI:29105"/>
        <label>2</label>
    </ligand>
</feature>
<protein>
    <recommendedName>
        <fullName evidence="1">alkaline phosphatase</fullName>
        <ecNumber evidence="1">3.1.3.1</ecNumber>
    </recommendedName>
</protein>
<dbReference type="Gene3D" id="3.40.720.10">
    <property type="entry name" value="Alkaline Phosphatase, subunit A"/>
    <property type="match status" value="1"/>
</dbReference>
<dbReference type="HOGENOM" id="CLU_087697_0_0_1"/>
<dbReference type="OMA" id="NDAVGHI"/>
<keyword evidence="3" id="KW-0862">Zinc</keyword>
<comment type="caution">
    <text evidence="4">The sequence shown here is derived from an EMBL/GenBank/DDBJ whole genome shotgun (WGS) entry which is preliminary data.</text>
</comment>
<feature type="binding site" evidence="3">
    <location>
        <position position="146"/>
    </location>
    <ligand>
        <name>Zn(2+)</name>
        <dbReference type="ChEBI" id="CHEBI:29105"/>
        <label>2</label>
    </ligand>
</feature>
<comment type="cofactor">
    <cofactor evidence="3">
        <name>Mg(2+)</name>
        <dbReference type="ChEBI" id="CHEBI:18420"/>
    </cofactor>
    <text evidence="3">Binds 1 Mg(2+) ion.</text>
</comment>
<keyword evidence="3" id="KW-0479">Metal-binding</keyword>
<dbReference type="KEGG" id="sapo:SAPIO_CDS8561"/>
<keyword evidence="2" id="KW-0597">Phosphoprotein</keyword>
<dbReference type="VEuPathDB" id="FungiDB:SAPIO_CDS8561"/>
<keyword evidence="3" id="KW-0460">Magnesium</keyword>
<sequence>MIEASRIDHAGHANDAVGHIHDTLMYNSVMAYVKEYIDVHPDTQLMSAADHECGGLTLGDGYNPTVLQKATKTPEYLGALFSAHTGDKTAHLKSNFLRHYGLENVSNDDVKLLLSIADERNVPAMRIAAGNMLASEAGLHWSTEAHTAADVLLYGYANDQALKAMKDLMGKSNDNTELPRYIEKVLDLDLNNATLALRQGGIDWVGKRDELPALKSLNYPRSE</sequence>
<evidence type="ECO:0000313" key="5">
    <source>
        <dbReference type="Proteomes" id="UP000028545"/>
    </source>
</evidence>
<evidence type="ECO:0000256" key="3">
    <source>
        <dbReference type="PIRSR" id="PIRSR601952-2"/>
    </source>
</evidence>
<dbReference type="PANTHER" id="PTHR11596:SF5">
    <property type="entry name" value="ALKALINE PHOSPHATASE"/>
    <property type="match status" value="1"/>
</dbReference>
<dbReference type="GeneID" id="27727633"/>
<keyword evidence="5" id="KW-1185">Reference proteome</keyword>
<feature type="binding site" evidence="3">
    <location>
        <position position="12"/>
    </location>
    <ligand>
        <name>Zn(2+)</name>
        <dbReference type="ChEBI" id="CHEBI:29105"/>
        <label>2</label>
    </ligand>
</feature>
<dbReference type="PANTHER" id="PTHR11596">
    <property type="entry name" value="ALKALINE PHOSPHATASE"/>
    <property type="match status" value="1"/>
</dbReference>
<gene>
    <name evidence="4" type="ORF">SAPIO_CDS8561</name>
</gene>
<evidence type="ECO:0000256" key="1">
    <source>
        <dbReference type="ARBA" id="ARBA00012647"/>
    </source>
</evidence>
<dbReference type="SUPFAM" id="SSF53649">
    <property type="entry name" value="Alkaline phosphatase-like"/>
    <property type="match status" value="1"/>
</dbReference>
<comment type="cofactor">
    <cofactor evidence="3">
        <name>Zn(2+)</name>
        <dbReference type="ChEBI" id="CHEBI:29105"/>
    </cofactor>
    <text evidence="3">Binds 2 Zn(2+) ions.</text>
</comment>
<organism evidence="4 5">
    <name type="scientific">Pseudallescheria apiosperma</name>
    <name type="common">Scedosporium apiospermum</name>
    <dbReference type="NCBI Taxonomy" id="563466"/>
    <lineage>
        <taxon>Eukaryota</taxon>
        <taxon>Fungi</taxon>
        <taxon>Dikarya</taxon>
        <taxon>Ascomycota</taxon>
        <taxon>Pezizomycotina</taxon>
        <taxon>Sordariomycetes</taxon>
        <taxon>Hypocreomycetidae</taxon>
        <taxon>Microascales</taxon>
        <taxon>Microascaceae</taxon>
        <taxon>Scedosporium</taxon>
    </lineage>
</organism>
<feature type="binding site" evidence="3">
    <location>
        <position position="8"/>
    </location>
    <ligand>
        <name>Zn(2+)</name>
        <dbReference type="ChEBI" id="CHEBI:29105"/>
        <label>2</label>
    </ligand>
</feature>
<dbReference type="AlphaFoldDB" id="A0A084FZX6"/>
<dbReference type="GO" id="GO:0046872">
    <property type="term" value="F:metal ion binding"/>
    <property type="evidence" value="ECO:0007669"/>
    <property type="project" value="UniProtKB-KW"/>
</dbReference>
<dbReference type="EMBL" id="JOWA01000121">
    <property type="protein sequence ID" value="KEZ40638.1"/>
    <property type="molecule type" value="Genomic_DNA"/>
</dbReference>
<evidence type="ECO:0000256" key="2">
    <source>
        <dbReference type="ARBA" id="ARBA00022553"/>
    </source>
</evidence>
<dbReference type="RefSeq" id="XP_016640437.1">
    <property type="nucleotide sequence ID" value="XM_016790174.1"/>
</dbReference>
<dbReference type="InterPro" id="IPR017850">
    <property type="entry name" value="Alkaline_phosphatase_core_sf"/>
</dbReference>
<reference evidence="4 5" key="1">
    <citation type="journal article" date="2014" name="Genome Announc.">
        <title>Draft genome sequence of the pathogenic fungus Scedosporium apiospermum.</title>
        <authorList>
            <person name="Vandeputte P."/>
            <person name="Ghamrawi S."/>
            <person name="Rechenmann M."/>
            <person name="Iltis A."/>
            <person name="Giraud S."/>
            <person name="Fleury M."/>
            <person name="Thornton C."/>
            <person name="Delhaes L."/>
            <person name="Meyer W."/>
            <person name="Papon N."/>
            <person name="Bouchara J.P."/>
        </authorList>
    </citation>
    <scope>NUCLEOTIDE SEQUENCE [LARGE SCALE GENOMIC DNA]</scope>
    <source>
        <strain evidence="4 5">IHEM 14462</strain>
    </source>
</reference>
<dbReference type="OrthoDB" id="7392499at2759"/>
<accession>A0A084FZX6</accession>
<evidence type="ECO:0000313" key="4">
    <source>
        <dbReference type="EMBL" id="KEZ40638.1"/>
    </source>
</evidence>
<proteinExistence type="predicted"/>
<feature type="binding site" evidence="3">
    <location>
        <position position="50"/>
    </location>
    <ligand>
        <name>Zn(2+)</name>
        <dbReference type="ChEBI" id="CHEBI:29105"/>
        <label>2</label>
    </ligand>
</feature>
<dbReference type="GO" id="GO:0004035">
    <property type="term" value="F:alkaline phosphatase activity"/>
    <property type="evidence" value="ECO:0007669"/>
    <property type="project" value="UniProtKB-EC"/>
</dbReference>
<dbReference type="InterPro" id="IPR001952">
    <property type="entry name" value="Alkaline_phosphatase"/>
</dbReference>
<name>A0A084FZX6_PSEDA</name>
<dbReference type="EC" id="3.1.3.1" evidence="1"/>
<feature type="binding site" evidence="3">
    <location>
        <position position="3"/>
    </location>
    <ligand>
        <name>Mg(2+)</name>
        <dbReference type="ChEBI" id="CHEBI:18420"/>
    </ligand>
</feature>
<dbReference type="Pfam" id="PF00245">
    <property type="entry name" value="Alk_phosphatase"/>
    <property type="match status" value="1"/>
</dbReference>
<dbReference type="Proteomes" id="UP000028545">
    <property type="component" value="Unassembled WGS sequence"/>
</dbReference>